<dbReference type="InterPro" id="IPR050762">
    <property type="entry name" value="HD-ZIP_Homeobox_LZ_Class_II"/>
</dbReference>
<evidence type="ECO:0000256" key="5">
    <source>
        <dbReference type="ARBA" id="ARBA00023155"/>
    </source>
</evidence>
<dbReference type="Proteomes" id="UP000327157">
    <property type="component" value="Chromosome 13"/>
</dbReference>
<evidence type="ECO:0000256" key="8">
    <source>
        <dbReference type="PROSITE-ProRule" id="PRU00108"/>
    </source>
</evidence>
<gene>
    <name evidence="13" type="ORF">D8674_010268</name>
</gene>
<reference evidence="13 14" key="1">
    <citation type="submission" date="2019-09" db="EMBL/GenBank/DDBJ databases">
        <authorList>
            <person name="Ou C."/>
        </authorList>
    </citation>
    <scope>NUCLEOTIDE SEQUENCE [LARGE SCALE GENOMIC DNA]</scope>
    <source>
        <strain evidence="13">S2</strain>
        <tissue evidence="13">Leaf</tissue>
    </source>
</reference>
<feature type="DNA-binding region" description="Homeobox" evidence="8">
    <location>
        <begin position="89"/>
        <end position="148"/>
    </location>
</feature>
<evidence type="ECO:0000256" key="10">
    <source>
        <dbReference type="SAM" id="Coils"/>
    </source>
</evidence>
<protein>
    <submittedName>
        <fullName evidence="13">Homeobox-leucine zipper protein HAT9-like</fullName>
    </submittedName>
</protein>
<dbReference type="SMART" id="SM00340">
    <property type="entry name" value="HALZ"/>
    <property type="match status" value="1"/>
</dbReference>
<dbReference type="Pfam" id="PF00046">
    <property type="entry name" value="Homeodomain"/>
    <property type="match status" value="1"/>
</dbReference>
<accession>A0A5N5FAJ9</accession>
<evidence type="ECO:0000256" key="11">
    <source>
        <dbReference type="SAM" id="MobiDB-lite"/>
    </source>
</evidence>
<dbReference type="GO" id="GO:0005634">
    <property type="term" value="C:nucleus"/>
    <property type="evidence" value="ECO:0007669"/>
    <property type="project" value="UniProtKB-SubCell"/>
</dbReference>
<keyword evidence="14" id="KW-1185">Reference proteome</keyword>
<comment type="subcellular location">
    <subcellularLocation>
        <location evidence="1 8 9">Nucleus</location>
    </subcellularLocation>
</comment>
<dbReference type="EMBL" id="SMOL01000753">
    <property type="protein sequence ID" value="KAB2599997.1"/>
    <property type="molecule type" value="Genomic_DNA"/>
</dbReference>
<dbReference type="Gene3D" id="1.10.10.60">
    <property type="entry name" value="Homeodomain-like"/>
    <property type="match status" value="1"/>
</dbReference>
<evidence type="ECO:0000313" key="13">
    <source>
        <dbReference type="EMBL" id="KAB2599997.1"/>
    </source>
</evidence>
<evidence type="ECO:0000256" key="6">
    <source>
        <dbReference type="ARBA" id="ARBA00023163"/>
    </source>
</evidence>
<comment type="caution">
    <text evidence="13">The sequence shown here is derived from an EMBL/GenBank/DDBJ whole genome shotgun (WGS) entry which is preliminary data.</text>
</comment>
<keyword evidence="3" id="KW-0805">Transcription regulation</keyword>
<evidence type="ECO:0000313" key="14">
    <source>
        <dbReference type="Proteomes" id="UP000327157"/>
    </source>
</evidence>
<dbReference type="InterPro" id="IPR009057">
    <property type="entry name" value="Homeodomain-like_sf"/>
</dbReference>
<organism evidence="13 14">
    <name type="scientific">Pyrus ussuriensis x Pyrus communis</name>
    <dbReference type="NCBI Taxonomy" id="2448454"/>
    <lineage>
        <taxon>Eukaryota</taxon>
        <taxon>Viridiplantae</taxon>
        <taxon>Streptophyta</taxon>
        <taxon>Embryophyta</taxon>
        <taxon>Tracheophyta</taxon>
        <taxon>Spermatophyta</taxon>
        <taxon>Magnoliopsida</taxon>
        <taxon>eudicotyledons</taxon>
        <taxon>Gunneridae</taxon>
        <taxon>Pentapetalae</taxon>
        <taxon>rosids</taxon>
        <taxon>fabids</taxon>
        <taxon>Rosales</taxon>
        <taxon>Rosaceae</taxon>
        <taxon>Amygdaloideae</taxon>
        <taxon>Maleae</taxon>
        <taxon>Pyrus</taxon>
    </lineage>
</organism>
<evidence type="ECO:0000256" key="3">
    <source>
        <dbReference type="ARBA" id="ARBA00023015"/>
    </source>
</evidence>
<keyword evidence="4 8" id="KW-0238">DNA-binding</keyword>
<keyword evidence="6" id="KW-0804">Transcription</keyword>
<reference evidence="13 14" key="3">
    <citation type="submission" date="2019-11" db="EMBL/GenBank/DDBJ databases">
        <title>A de novo genome assembly of a pear dwarfing rootstock.</title>
        <authorList>
            <person name="Wang F."/>
            <person name="Wang J."/>
            <person name="Li S."/>
            <person name="Zhang Y."/>
            <person name="Fang M."/>
            <person name="Ma L."/>
            <person name="Zhao Y."/>
            <person name="Jiang S."/>
        </authorList>
    </citation>
    <scope>NUCLEOTIDE SEQUENCE [LARGE SCALE GENOMIC DNA]</scope>
    <source>
        <strain evidence="13">S2</strain>
        <tissue evidence="13">Leaf</tissue>
    </source>
</reference>
<dbReference type="PROSITE" id="PS50071">
    <property type="entry name" value="HOMEOBOX_2"/>
    <property type="match status" value="1"/>
</dbReference>
<dbReference type="CDD" id="cd00086">
    <property type="entry name" value="homeodomain"/>
    <property type="match status" value="1"/>
</dbReference>
<dbReference type="InterPro" id="IPR003106">
    <property type="entry name" value="Leu_zip_homeo"/>
</dbReference>
<dbReference type="GO" id="GO:0043565">
    <property type="term" value="F:sequence-specific DNA binding"/>
    <property type="evidence" value="ECO:0007669"/>
    <property type="project" value="InterPro"/>
</dbReference>
<sequence>MDGDEAACNTELQLGLGVCEYASRQEKKDNPSVCLDLSFALCPKKEVPSSDDHIAKGSSLKTMDEDEDSYERSTEHTNIKGVIMNNKNVVRKKLRLTKEQSTLLEESFNRHSTLNLAQKQSLAEQLNLKPRQVEVWFQNRRARTKLKQTEVDCEFLKKCCESLSIENRRLKQELQELKSLNGNGTSPLYIQIPKATMLTMCPSCEKMVTAHHNNQAAAKKAEDLNVVRKSSNKLQGGYEGSKCPTNYRKA</sequence>
<dbReference type="InterPro" id="IPR001356">
    <property type="entry name" value="HD"/>
</dbReference>
<proteinExistence type="inferred from homology"/>
<reference evidence="14" key="2">
    <citation type="submission" date="2019-10" db="EMBL/GenBank/DDBJ databases">
        <title>A de novo genome assembly of a pear dwarfing rootstock.</title>
        <authorList>
            <person name="Wang F."/>
            <person name="Wang J."/>
            <person name="Li S."/>
            <person name="Zhang Y."/>
            <person name="Fang M."/>
            <person name="Ma L."/>
            <person name="Zhao Y."/>
            <person name="Jiang S."/>
        </authorList>
    </citation>
    <scope>NUCLEOTIDE SEQUENCE [LARGE SCALE GENOMIC DNA]</scope>
</reference>
<keyword evidence="10" id="KW-0175">Coiled coil</keyword>
<feature type="region of interest" description="Disordered" evidence="11">
    <location>
        <begin position="50"/>
        <end position="74"/>
    </location>
</feature>
<evidence type="ECO:0000256" key="4">
    <source>
        <dbReference type="ARBA" id="ARBA00023125"/>
    </source>
</evidence>
<evidence type="ECO:0000256" key="2">
    <source>
        <dbReference type="ARBA" id="ARBA00006074"/>
    </source>
</evidence>
<keyword evidence="7 8" id="KW-0539">Nucleus</keyword>
<evidence type="ECO:0000259" key="12">
    <source>
        <dbReference type="PROSITE" id="PS50071"/>
    </source>
</evidence>
<dbReference type="SUPFAM" id="SSF46689">
    <property type="entry name" value="Homeodomain-like"/>
    <property type="match status" value="1"/>
</dbReference>
<dbReference type="AlphaFoldDB" id="A0A5N5FAJ9"/>
<dbReference type="OrthoDB" id="6159439at2759"/>
<dbReference type="PANTHER" id="PTHR45714">
    <property type="entry name" value="HOMEOBOX-LEUCINE ZIPPER PROTEIN HAT14"/>
    <property type="match status" value="1"/>
</dbReference>
<evidence type="ECO:0000256" key="7">
    <source>
        <dbReference type="ARBA" id="ARBA00023242"/>
    </source>
</evidence>
<dbReference type="PROSITE" id="PS00027">
    <property type="entry name" value="HOMEOBOX_1"/>
    <property type="match status" value="1"/>
</dbReference>
<dbReference type="Pfam" id="PF02183">
    <property type="entry name" value="HALZ"/>
    <property type="match status" value="1"/>
</dbReference>
<feature type="coiled-coil region" evidence="10">
    <location>
        <begin position="153"/>
        <end position="183"/>
    </location>
</feature>
<name>A0A5N5FAJ9_9ROSA</name>
<evidence type="ECO:0000256" key="1">
    <source>
        <dbReference type="ARBA" id="ARBA00004123"/>
    </source>
</evidence>
<evidence type="ECO:0000256" key="9">
    <source>
        <dbReference type="RuleBase" id="RU000682"/>
    </source>
</evidence>
<keyword evidence="5 8" id="KW-0371">Homeobox</keyword>
<dbReference type="GO" id="GO:0000981">
    <property type="term" value="F:DNA-binding transcription factor activity, RNA polymerase II-specific"/>
    <property type="evidence" value="ECO:0007669"/>
    <property type="project" value="InterPro"/>
</dbReference>
<feature type="domain" description="Homeobox" evidence="12">
    <location>
        <begin position="87"/>
        <end position="147"/>
    </location>
</feature>
<dbReference type="InterPro" id="IPR017970">
    <property type="entry name" value="Homeobox_CS"/>
</dbReference>
<dbReference type="PANTHER" id="PTHR45714:SF72">
    <property type="entry name" value="HOMEOBOX-LEUCINE ZIPPER PROTEIN HOX26-RELATED"/>
    <property type="match status" value="1"/>
</dbReference>
<comment type="similarity">
    <text evidence="2">Belongs to the HD-ZIP homeobox family. Class II subfamily.</text>
</comment>
<dbReference type="SMART" id="SM00389">
    <property type="entry name" value="HOX"/>
    <property type="match status" value="1"/>
</dbReference>